<dbReference type="Pfam" id="PF21712">
    <property type="entry name" value="RASSF8-10_RA"/>
    <property type="match status" value="1"/>
</dbReference>
<dbReference type="PANTHER" id="PTHR15286:SF6">
    <property type="entry name" value="GH01133P"/>
    <property type="match status" value="1"/>
</dbReference>
<feature type="coiled-coil region" evidence="1">
    <location>
        <begin position="341"/>
        <end position="375"/>
    </location>
</feature>
<evidence type="ECO:0000259" key="3">
    <source>
        <dbReference type="SMART" id="SM00314"/>
    </source>
</evidence>
<dbReference type="GO" id="GO:0007165">
    <property type="term" value="P:signal transduction"/>
    <property type="evidence" value="ECO:0007669"/>
    <property type="project" value="InterPro"/>
</dbReference>
<dbReference type="SMART" id="SM00314">
    <property type="entry name" value="RA"/>
    <property type="match status" value="1"/>
</dbReference>
<dbReference type="CDD" id="cd16123">
    <property type="entry name" value="RA_RASSF7_like"/>
    <property type="match status" value="1"/>
</dbReference>
<sequence length="482" mass="53404">MLQHKTDGLRMLIPLPQHLQWPIRRCKTSLCIAILLDQHKSSFLSSCVRKGIDYLCTGGTPSLSVYQEAVPNAICGMELKVNVDGVERSVSGLTESTTCAQIIYALAHATGQKGRFVLVEKYRDAERSLAPTDRPLEMLRKWDQHSQPVSFVLKHLEGSASLASAICNSSLSDTESSCASQPTQSSNNGQKNSLSYASQQSRKPLAPGAMNEFVAQSALVGDDAPHRISTSSSTGYMRSVLSLASRGLQQFDTQPAWQHQFHSASFLPAAQTGSLRNRPPPPAYHEVIERRYNSLTRGASCSTTRPNTFLNADRSYSHDSTDRSTPASGSQSSADGVADIAQDMNLSLADLERLVQSQQRTIEQQKARLAQLDISVNDDDLREIMQLERQQANLRLVLNPLRAFDWPARLQAEKAKVHELRLAVADLKHKIDLLSREVQEKVILEMKISEEIEAVKREVLGIEGADVNDIEEREPFSEMLTQ</sequence>
<feature type="region of interest" description="Disordered" evidence="2">
    <location>
        <begin position="176"/>
        <end position="202"/>
    </location>
</feature>
<keyword evidence="1" id="KW-0175">Coiled coil</keyword>
<evidence type="ECO:0000256" key="2">
    <source>
        <dbReference type="SAM" id="MobiDB-lite"/>
    </source>
</evidence>
<dbReference type="AlphaFoldDB" id="F1L158"/>
<dbReference type="Gene3D" id="3.10.20.90">
    <property type="entry name" value="Phosphatidylinositol 3-kinase Catalytic Subunit, Chain A, domain 1"/>
    <property type="match status" value="1"/>
</dbReference>
<feature type="region of interest" description="Disordered" evidence="2">
    <location>
        <begin position="298"/>
        <end position="334"/>
    </location>
</feature>
<dbReference type="InterPro" id="IPR029071">
    <property type="entry name" value="Ubiquitin-like_domsf"/>
</dbReference>
<proteinExistence type="evidence at transcript level"/>
<protein>
    <submittedName>
        <fullName evidence="4">Ras association domain-containing protein 8</fullName>
    </submittedName>
</protein>
<dbReference type="SUPFAM" id="SSF54236">
    <property type="entry name" value="Ubiquitin-like"/>
    <property type="match status" value="1"/>
</dbReference>
<dbReference type="InterPro" id="IPR033593">
    <property type="entry name" value="N-RASSF"/>
</dbReference>
<feature type="compositionally biased region" description="Polar residues" evidence="2">
    <location>
        <begin position="298"/>
        <end position="310"/>
    </location>
</feature>
<name>F1L158_ASCSU</name>
<dbReference type="InterPro" id="IPR048945">
    <property type="entry name" value="RASSF8/10_RA"/>
</dbReference>
<feature type="domain" description="Ras-associating" evidence="3">
    <location>
        <begin position="75"/>
        <end position="158"/>
    </location>
</feature>
<dbReference type="InterPro" id="IPR000159">
    <property type="entry name" value="RA_dom"/>
</dbReference>
<evidence type="ECO:0000313" key="4">
    <source>
        <dbReference type="EMBL" id="ADY43862.1"/>
    </source>
</evidence>
<dbReference type="PANTHER" id="PTHR15286">
    <property type="entry name" value="RAS-ASSOCIATING DOMAIN CONTAINING PROTEIN"/>
    <property type="match status" value="1"/>
</dbReference>
<evidence type="ECO:0000256" key="1">
    <source>
        <dbReference type="SAM" id="Coils"/>
    </source>
</evidence>
<dbReference type="EMBL" id="JI169411">
    <property type="protein sequence ID" value="ADY43862.1"/>
    <property type="molecule type" value="mRNA"/>
</dbReference>
<organism evidence="4">
    <name type="scientific">Ascaris suum</name>
    <name type="common">Pig roundworm</name>
    <name type="synonym">Ascaris lumbricoides</name>
    <dbReference type="NCBI Taxonomy" id="6253"/>
    <lineage>
        <taxon>Eukaryota</taxon>
        <taxon>Metazoa</taxon>
        <taxon>Ecdysozoa</taxon>
        <taxon>Nematoda</taxon>
        <taxon>Chromadorea</taxon>
        <taxon>Rhabditida</taxon>
        <taxon>Spirurina</taxon>
        <taxon>Ascaridomorpha</taxon>
        <taxon>Ascaridoidea</taxon>
        <taxon>Ascarididae</taxon>
        <taxon>Ascaris</taxon>
    </lineage>
</organism>
<reference evidence="4" key="1">
    <citation type="journal article" date="2011" name="Genome Res.">
        <title>Deep small RNA sequencing from the nematode Ascaris reveals conservation, functional diversification, and novel developmental profiles.</title>
        <authorList>
            <person name="Wang J."/>
            <person name="Czech B."/>
            <person name="Crunk A."/>
            <person name="Wallace A."/>
            <person name="Mitreva M."/>
            <person name="Hannon G.J."/>
            <person name="Davis R.E."/>
        </authorList>
    </citation>
    <scope>NUCLEOTIDE SEQUENCE</scope>
</reference>
<feature type="coiled-coil region" evidence="1">
    <location>
        <begin position="410"/>
        <end position="437"/>
    </location>
</feature>
<feature type="compositionally biased region" description="Polar residues" evidence="2">
    <location>
        <begin position="323"/>
        <end position="334"/>
    </location>
</feature>
<accession>F1L158</accession>